<name>A0A0V0Y8I4_TRIPS</name>
<protein>
    <submittedName>
        <fullName evidence="1">Uncharacterized protein</fullName>
    </submittedName>
</protein>
<dbReference type="AlphaFoldDB" id="A0A0V0Y8I4"/>
<proteinExistence type="predicted"/>
<accession>A0A0V0Y8I4</accession>
<comment type="caution">
    <text evidence="1">The sequence shown here is derived from an EMBL/GenBank/DDBJ whole genome shotgun (WGS) entry which is preliminary data.</text>
</comment>
<dbReference type="EMBL" id="JYDU01000040">
    <property type="protein sequence ID" value="KRX96750.1"/>
    <property type="molecule type" value="Genomic_DNA"/>
</dbReference>
<gene>
    <name evidence="1" type="ORF">T4E_6569</name>
</gene>
<reference evidence="1 2" key="1">
    <citation type="submission" date="2015-01" db="EMBL/GenBank/DDBJ databases">
        <title>Evolution of Trichinella species and genotypes.</title>
        <authorList>
            <person name="Korhonen P.K."/>
            <person name="Edoardo P."/>
            <person name="Giuseppe L.R."/>
            <person name="Gasser R.B."/>
        </authorList>
    </citation>
    <scope>NUCLEOTIDE SEQUENCE [LARGE SCALE GENOMIC DNA]</scope>
    <source>
        <strain evidence="1">ISS141</strain>
    </source>
</reference>
<evidence type="ECO:0000313" key="1">
    <source>
        <dbReference type="EMBL" id="KRX96750.1"/>
    </source>
</evidence>
<sequence length="61" mass="6898">MLYSTKRICAYAGYLEVNGCRLEVQRNVSPQKELFCNGIFEATPCRFIACTCLWSKSLSSP</sequence>
<organism evidence="1 2">
    <name type="scientific">Trichinella pseudospiralis</name>
    <name type="common">Parasitic roundworm</name>
    <dbReference type="NCBI Taxonomy" id="6337"/>
    <lineage>
        <taxon>Eukaryota</taxon>
        <taxon>Metazoa</taxon>
        <taxon>Ecdysozoa</taxon>
        <taxon>Nematoda</taxon>
        <taxon>Enoplea</taxon>
        <taxon>Dorylaimia</taxon>
        <taxon>Trichinellida</taxon>
        <taxon>Trichinellidae</taxon>
        <taxon>Trichinella</taxon>
    </lineage>
</organism>
<dbReference type="Proteomes" id="UP000054815">
    <property type="component" value="Unassembled WGS sequence"/>
</dbReference>
<evidence type="ECO:0000313" key="2">
    <source>
        <dbReference type="Proteomes" id="UP000054815"/>
    </source>
</evidence>